<evidence type="ECO:0000313" key="2">
    <source>
        <dbReference type="EMBL" id="ALF60328.1"/>
    </source>
</evidence>
<keyword evidence="3" id="KW-1185">Reference proteome</keyword>
<accession>A0A0M4T3G2</accession>
<dbReference type="InterPro" id="IPR007048">
    <property type="entry name" value="IraD/Gp25-like"/>
</dbReference>
<organism evidence="2 3">
    <name type="scientific">Psychrobacter urativorans</name>
    <dbReference type="NCBI Taxonomy" id="45610"/>
    <lineage>
        <taxon>Bacteria</taxon>
        <taxon>Pseudomonadati</taxon>
        <taxon>Pseudomonadota</taxon>
        <taxon>Gammaproteobacteria</taxon>
        <taxon>Moraxellales</taxon>
        <taxon>Moraxellaceae</taxon>
        <taxon>Psychrobacter</taxon>
    </lineage>
</organism>
<dbReference type="AlphaFoldDB" id="A0A0M4T3G2"/>
<dbReference type="Gene3D" id="3.10.450.40">
    <property type="match status" value="1"/>
</dbReference>
<dbReference type="KEGG" id="pur:AOC03_09990"/>
<feature type="domain" description="IraD/Gp25-like" evidence="1">
    <location>
        <begin position="19"/>
        <end position="86"/>
    </location>
</feature>
<dbReference type="SUPFAM" id="SSF160719">
    <property type="entry name" value="gpW/gp25-like"/>
    <property type="match status" value="1"/>
</dbReference>
<dbReference type="Proteomes" id="UP000059847">
    <property type="component" value="Chromosome"/>
</dbReference>
<dbReference type="RefSeq" id="WP_062535615.1">
    <property type="nucleotide sequence ID" value="NZ_CP012678.1"/>
</dbReference>
<evidence type="ECO:0000259" key="1">
    <source>
        <dbReference type="Pfam" id="PF04965"/>
    </source>
</evidence>
<dbReference type="EMBL" id="CP012678">
    <property type="protein sequence ID" value="ALF60328.1"/>
    <property type="molecule type" value="Genomic_DNA"/>
</dbReference>
<protein>
    <submittedName>
        <fullName evidence="2">Baseplate assembly protein</fullName>
    </submittedName>
</protein>
<reference evidence="2 3" key="1">
    <citation type="submission" date="2015-09" db="EMBL/GenBank/DDBJ databases">
        <title>Complete genome of Psychrobacter urativorans R10.10B.</title>
        <authorList>
            <person name="See-Too W.S."/>
            <person name="Chan K.G."/>
        </authorList>
    </citation>
    <scope>NUCLEOTIDE SEQUENCE [LARGE SCALE GENOMIC DNA]</scope>
    <source>
        <strain evidence="2 3">R10.10B</strain>
    </source>
</reference>
<gene>
    <name evidence="2" type="ORF">AOC03_09990</name>
</gene>
<dbReference type="STRING" id="45610.AOC03_09990"/>
<dbReference type="Pfam" id="PF04965">
    <property type="entry name" value="GPW_gp25"/>
    <property type="match status" value="1"/>
</dbReference>
<sequence>MMTYAAGMSRTSGELLNQDEHLRQSIHDILTTPLGTRLMRREYGSLLPFLIDAPANDATRLKLMAATATALIRWEPRIKVSKVSLSLINDGINSGWNTLIEMRRADSSTLTTSLSLVRGAT</sequence>
<dbReference type="OrthoDB" id="9802846at2"/>
<name>A0A0M4T3G2_9GAMM</name>
<evidence type="ECO:0000313" key="3">
    <source>
        <dbReference type="Proteomes" id="UP000059847"/>
    </source>
</evidence>
<proteinExistence type="predicted"/>